<protein>
    <submittedName>
        <fullName evidence="1">Dihydroxyacetone kinase family protein</fullName>
    </submittedName>
</protein>
<dbReference type="GO" id="GO:0016301">
    <property type="term" value="F:kinase activity"/>
    <property type="evidence" value="ECO:0007669"/>
    <property type="project" value="UniProtKB-KW"/>
</dbReference>
<organism evidence="1 2">
    <name type="scientific">Staphylococcus aureus</name>
    <dbReference type="NCBI Taxonomy" id="1280"/>
    <lineage>
        <taxon>Bacteria</taxon>
        <taxon>Bacillati</taxon>
        <taxon>Bacillota</taxon>
        <taxon>Bacilli</taxon>
        <taxon>Bacillales</taxon>
        <taxon>Staphylococcaceae</taxon>
        <taxon>Staphylococcus</taxon>
    </lineage>
</organism>
<name>A0A2X2K2M8_STAAU</name>
<evidence type="ECO:0000313" key="2">
    <source>
        <dbReference type="Proteomes" id="UP000249913"/>
    </source>
</evidence>
<gene>
    <name evidence="1" type="ORF">NCTC7878_01899</name>
</gene>
<accession>A0A2X2K2M8</accession>
<keyword evidence="1" id="KW-0418">Kinase</keyword>
<dbReference type="EMBL" id="UAUX01000008">
    <property type="protein sequence ID" value="SPZ98503.1"/>
    <property type="molecule type" value="Genomic_DNA"/>
</dbReference>
<reference evidence="1 2" key="1">
    <citation type="submission" date="2018-06" db="EMBL/GenBank/DDBJ databases">
        <authorList>
            <consortium name="Pathogen Informatics"/>
            <person name="Doyle S."/>
        </authorList>
    </citation>
    <scope>NUCLEOTIDE SEQUENCE [LARGE SCALE GENOMIC DNA]</scope>
    <source>
        <strain evidence="1 2">NCTC7878</strain>
    </source>
</reference>
<dbReference type="PANTHER" id="PTHR33434:SF4">
    <property type="entry name" value="PHOSPHATASE PROTEIN"/>
    <property type="match status" value="1"/>
</dbReference>
<sequence>MLFDSGGKGLLCVYEGFLKALKGEKVEAKVAKLDKDEFVHDEHDFHGVINTEDIIYGYCTEMMVRFWKRIKKPLMNRIQARYESIW</sequence>
<evidence type="ECO:0000313" key="1">
    <source>
        <dbReference type="EMBL" id="SPZ98503.1"/>
    </source>
</evidence>
<dbReference type="InterPro" id="IPR050270">
    <property type="entry name" value="DegV_domain_contain"/>
</dbReference>
<dbReference type="PANTHER" id="PTHR33434">
    <property type="entry name" value="DEGV DOMAIN-CONTAINING PROTEIN DR_1986-RELATED"/>
    <property type="match status" value="1"/>
</dbReference>
<keyword evidence="1" id="KW-0808">Transferase</keyword>
<proteinExistence type="predicted"/>
<dbReference type="Proteomes" id="UP000249913">
    <property type="component" value="Unassembled WGS sequence"/>
</dbReference>
<dbReference type="AlphaFoldDB" id="A0A2X2K2M8"/>